<protein>
    <submittedName>
        <fullName evidence="2">Uncharacterized protein</fullName>
    </submittedName>
</protein>
<organism evidence="2">
    <name type="scientific">Ditylum brightwellii</name>
    <dbReference type="NCBI Taxonomy" id="49249"/>
    <lineage>
        <taxon>Eukaryota</taxon>
        <taxon>Sar</taxon>
        <taxon>Stramenopiles</taxon>
        <taxon>Ochrophyta</taxon>
        <taxon>Bacillariophyta</taxon>
        <taxon>Mediophyceae</taxon>
        <taxon>Lithodesmiophycidae</taxon>
        <taxon>Lithodesmiales</taxon>
        <taxon>Lithodesmiaceae</taxon>
        <taxon>Ditylum</taxon>
    </lineage>
</organism>
<dbReference type="EMBL" id="HBNS01055007">
    <property type="protein sequence ID" value="CAE4657507.1"/>
    <property type="molecule type" value="Transcribed_RNA"/>
</dbReference>
<sequence length="264" mass="28395">MPRGKNRRRISPDVKNEPNFYRISENYPLPEGNVIETERTPGAATQREERIVREREAKYPAEPRHEDDQNCKPSLVSKEALHCKQAEAESDTDAKHEARIESAEAVAMAHQQAIASAAAGVIARQRQAAAALVQQRQEAVAAAALAQQRQEAAAAVALARQRLLLNQMASQRQQLALQSFGCLPSAQATIPLHTSHIQHLGSNNTLIAALAARLGTTERILGLQNSTTSHAASAMSFASSMLNGSSSNSSSSSSSYLGNSAPKR</sequence>
<name>A0A6V2NWE3_9STRA</name>
<accession>A0A6V2NWE3</accession>
<proteinExistence type="predicted"/>
<evidence type="ECO:0000313" key="2">
    <source>
        <dbReference type="EMBL" id="CAE4657507.1"/>
    </source>
</evidence>
<gene>
    <name evidence="2" type="ORF">DBRI00130_LOCUS39830</name>
</gene>
<reference evidence="2" key="1">
    <citation type="submission" date="2021-01" db="EMBL/GenBank/DDBJ databases">
        <authorList>
            <person name="Corre E."/>
            <person name="Pelletier E."/>
            <person name="Niang G."/>
            <person name="Scheremetjew M."/>
            <person name="Finn R."/>
            <person name="Kale V."/>
            <person name="Holt S."/>
            <person name="Cochrane G."/>
            <person name="Meng A."/>
            <person name="Brown T."/>
            <person name="Cohen L."/>
        </authorList>
    </citation>
    <scope>NUCLEOTIDE SEQUENCE</scope>
    <source>
        <strain evidence="2">GSO104</strain>
    </source>
</reference>
<feature type="region of interest" description="Disordered" evidence="1">
    <location>
        <begin position="243"/>
        <end position="264"/>
    </location>
</feature>
<dbReference type="AlphaFoldDB" id="A0A6V2NWE3"/>
<evidence type="ECO:0000256" key="1">
    <source>
        <dbReference type="SAM" id="MobiDB-lite"/>
    </source>
</evidence>